<accession>A0A1H0L683</accession>
<evidence type="ECO:0000313" key="2">
    <source>
        <dbReference type="EMBL" id="SDO63592.1"/>
    </source>
</evidence>
<dbReference type="EMBL" id="FNIE01000011">
    <property type="protein sequence ID" value="SDO63592.1"/>
    <property type="molecule type" value="Genomic_DNA"/>
</dbReference>
<feature type="compositionally biased region" description="Basic residues" evidence="1">
    <location>
        <begin position="46"/>
        <end position="57"/>
    </location>
</feature>
<dbReference type="Proteomes" id="UP000199341">
    <property type="component" value="Unassembled WGS sequence"/>
</dbReference>
<keyword evidence="3" id="KW-1185">Reference proteome</keyword>
<name>A0A1H0L683_9ACTN</name>
<feature type="region of interest" description="Disordered" evidence="1">
    <location>
        <begin position="1"/>
        <end position="57"/>
    </location>
</feature>
<protein>
    <submittedName>
        <fullName evidence="2">Uncharacterized protein</fullName>
    </submittedName>
</protein>
<reference evidence="2 3" key="1">
    <citation type="submission" date="2016-10" db="EMBL/GenBank/DDBJ databases">
        <authorList>
            <person name="de Groot N.N."/>
        </authorList>
    </citation>
    <scope>NUCLEOTIDE SEQUENCE [LARGE SCALE GENOMIC DNA]</scope>
    <source>
        <strain evidence="2 3">CGMCC 4.2022</strain>
    </source>
</reference>
<organism evidence="2 3">
    <name type="scientific">Actinacidiphila guanduensis</name>
    <dbReference type="NCBI Taxonomy" id="310781"/>
    <lineage>
        <taxon>Bacteria</taxon>
        <taxon>Bacillati</taxon>
        <taxon>Actinomycetota</taxon>
        <taxon>Actinomycetes</taxon>
        <taxon>Kitasatosporales</taxon>
        <taxon>Streptomycetaceae</taxon>
        <taxon>Actinacidiphila</taxon>
    </lineage>
</organism>
<dbReference type="RefSeq" id="WP_176930422.1">
    <property type="nucleotide sequence ID" value="NZ_FNIE01000011.1"/>
</dbReference>
<sequence>MDTPRSPHMTPDLPPTVSTPDLAGQGGPRPPRKQPPREEPAPSRKAPAKHAPPKKQR</sequence>
<dbReference type="AlphaFoldDB" id="A0A1H0L683"/>
<gene>
    <name evidence="2" type="ORF">SAMN05216259_11194</name>
</gene>
<dbReference type="STRING" id="310781.SAMN05216259_11194"/>
<evidence type="ECO:0000256" key="1">
    <source>
        <dbReference type="SAM" id="MobiDB-lite"/>
    </source>
</evidence>
<proteinExistence type="predicted"/>
<evidence type="ECO:0000313" key="3">
    <source>
        <dbReference type="Proteomes" id="UP000199341"/>
    </source>
</evidence>